<dbReference type="EMBL" id="JAIWYP010000008">
    <property type="protein sequence ID" value="KAH3788553.1"/>
    <property type="molecule type" value="Genomic_DNA"/>
</dbReference>
<evidence type="ECO:0000313" key="2">
    <source>
        <dbReference type="Proteomes" id="UP000828390"/>
    </source>
</evidence>
<dbReference type="AlphaFoldDB" id="A0A9D4IY45"/>
<protein>
    <submittedName>
        <fullName evidence="1">Uncharacterized protein</fullName>
    </submittedName>
</protein>
<evidence type="ECO:0000313" key="1">
    <source>
        <dbReference type="EMBL" id="KAH3788553.1"/>
    </source>
</evidence>
<sequence length="85" mass="9721">MSDGPSKDSPISFLKAKPHESWVSIDKEKGRWQDARYEKFYCGNVTVKGKNLVLPDGDVIPDPFTLITGWKSEVWNFNVAFHIHN</sequence>
<organism evidence="1 2">
    <name type="scientific">Dreissena polymorpha</name>
    <name type="common">Zebra mussel</name>
    <name type="synonym">Mytilus polymorpha</name>
    <dbReference type="NCBI Taxonomy" id="45954"/>
    <lineage>
        <taxon>Eukaryota</taxon>
        <taxon>Metazoa</taxon>
        <taxon>Spiralia</taxon>
        <taxon>Lophotrochozoa</taxon>
        <taxon>Mollusca</taxon>
        <taxon>Bivalvia</taxon>
        <taxon>Autobranchia</taxon>
        <taxon>Heteroconchia</taxon>
        <taxon>Euheterodonta</taxon>
        <taxon>Imparidentia</taxon>
        <taxon>Neoheterodontei</taxon>
        <taxon>Myida</taxon>
        <taxon>Dreissenoidea</taxon>
        <taxon>Dreissenidae</taxon>
        <taxon>Dreissena</taxon>
    </lineage>
</organism>
<gene>
    <name evidence="1" type="ORF">DPMN_166698</name>
</gene>
<name>A0A9D4IY45_DREPO</name>
<reference evidence="1" key="2">
    <citation type="submission" date="2020-11" db="EMBL/GenBank/DDBJ databases">
        <authorList>
            <person name="McCartney M.A."/>
            <person name="Auch B."/>
            <person name="Kono T."/>
            <person name="Mallez S."/>
            <person name="Becker A."/>
            <person name="Gohl D.M."/>
            <person name="Silverstein K.A.T."/>
            <person name="Koren S."/>
            <person name="Bechman K.B."/>
            <person name="Herman A."/>
            <person name="Abrahante J.E."/>
            <person name="Garbe J."/>
        </authorList>
    </citation>
    <scope>NUCLEOTIDE SEQUENCE</scope>
    <source>
        <strain evidence="1">Duluth1</strain>
        <tissue evidence="1">Whole animal</tissue>
    </source>
</reference>
<accession>A0A9D4IY45</accession>
<keyword evidence="2" id="KW-1185">Reference proteome</keyword>
<dbReference type="Proteomes" id="UP000828390">
    <property type="component" value="Unassembled WGS sequence"/>
</dbReference>
<reference evidence="1" key="1">
    <citation type="journal article" date="2019" name="bioRxiv">
        <title>The Genome of the Zebra Mussel, Dreissena polymorpha: A Resource for Invasive Species Research.</title>
        <authorList>
            <person name="McCartney M.A."/>
            <person name="Auch B."/>
            <person name="Kono T."/>
            <person name="Mallez S."/>
            <person name="Zhang Y."/>
            <person name="Obille A."/>
            <person name="Becker A."/>
            <person name="Abrahante J.E."/>
            <person name="Garbe J."/>
            <person name="Badalamenti J.P."/>
            <person name="Herman A."/>
            <person name="Mangelson H."/>
            <person name="Liachko I."/>
            <person name="Sullivan S."/>
            <person name="Sone E.D."/>
            <person name="Koren S."/>
            <person name="Silverstein K.A.T."/>
            <person name="Beckman K.B."/>
            <person name="Gohl D.M."/>
        </authorList>
    </citation>
    <scope>NUCLEOTIDE SEQUENCE</scope>
    <source>
        <strain evidence="1">Duluth1</strain>
        <tissue evidence="1">Whole animal</tissue>
    </source>
</reference>
<comment type="caution">
    <text evidence="1">The sequence shown here is derived from an EMBL/GenBank/DDBJ whole genome shotgun (WGS) entry which is preliminary data.</text>
</comment>
<proteinExistence type="predicted"/>